<comment type="caution">
    <text evidence="4">The sequence shown here is derived from an EMBL/GenBank/DDBJ whole genome shotgun (WGS) entry which is preliminary data.</text>
</comment>
<gene>
    <name evidence="4" type="ORF">S01H1_20707</name>
</gene>
<dbReference type="Gene3D" id="3.40.50.1820">
    <property type="entry name" value="alpha/beta hydrolase"/>
    <property type="match status" value="1"/>
</dbReference>
<dbReference type="ESTHER" id="9zzzz-x0tpm6">
    <property type="family name" value="Chlorophyllase"/>
</dbReference>
<dbReference type="Pfam" id="PF03403">
    <property type="entry name" value="PAF-AH_p_II"/>
    <property type="match status" value="1"/>
</dbReference>
<evidence type="ECO:0000256" key="1">
    <source>
        <dbReference type="ARBA" id="ARBA00022801"/>
    </source>
</evidence>
<dbReference type="GO" id="GO:0016042">
    <property type="term" value="P:lipid catabolic process"/>
    <property type="evidence" value="ECO:0007669"/>
    <property type="project" value="UniProtKB-KW"/>
</dbReference>
<evidence type="ECO:0008006" key="5">
    <source>
        <dbReference type="Google" id="ProtNLM"/>
    </source>
</evidence>
<reference evidence="4" key="1">
    <citation type="journal article" date="2014" name="Front. Microbiol.">
        <title>High frequency of phylogenetically diverse reductive dehalogenase-homologous genes in deep subseafloor sedimentary metagenomes.</title>
        <authorList>
            <person name="Kawai M."/>
            <person name="Futagami T."/>
            <person name="Toyoda A."/>
            <person name="Takaki Y."/>
            <person name="Nishi S."/>
            <person name="Hori S."/>
            <person name="Arai W."/>
            <person name="Tsubouchi T."/>
            <person name="Morono Y."/>
            <person name="Uchiyama I."/>
            <person name="Ito T."/>
            <person name="Fujiyama A."/>
            <person name="Inagaki F."/>
            <person name="Takami H."/>
        </authorList>
    </citation>
    <scope>NUCLEOTIDE SEQUENCE</scope>
    <source>
        <strain evidence="4">Expedition CK06-06</strain>
    </source>
</reference>
<name>X0TPM6_9ZZZZ</name>
<dbReference type="InterPro" id="IPR029058">
    <property type="entry name" value="AB_hydrolase_fold"/>
</dbReference>
<accession>X0TPM6</accession>
<sequence length="271" mass="27805">QLPLLRVALPTIAAFALAVLLAVACGGGQDEGPSATATISPITPIATATPVATAVPTVAPQDLTERGPFPVGVSTLTLVDESRSTDANRSYPGADTRTLVTEVWYPAEGRTQPVEIRDAPLDPSQAPYPLIVFSHGYTGVRRQSISSTAHLASHGYIVISPDYPLSNGGAPGGPRAGDVLNQPGDVSFLIDNFLSFADEPGNQFEGAIDETAIGLTGHSLGGLTTILATFGPLADPRVKAALPLAAPACLVGSQTYEDSSIPLLIVGGSDD</sequence>
<dbReference type="PANTHER" id="PTHR10272:SF0">
    <property type="entry name" value="PLATELET-ACTIVATING FACTOR ACETYLHYDROLASE"/>
    <property type="match status" value="1"/>
</dbReference>
<dbReference type="AlphaFoldDB" id="X0TPM6"/>
<keyword evidence="2" id="KW-0442">Lipid degradation</keyword>
<organism evidence="4">
    <name type="scientific">marine sediment metagenome</name>
    <dbReference type="NCBI Taxonomy" id="412755"/>
    <lineage>
        <taxon>unclassified sequences</taxon>
        <taxon>metagenomes</taxon>
        <taxon>ecological metagenomes</taxon>
    </lineage>
</organism>
<feature type="non-terminal residue" evidence="4">
    <location>
        <position position="1"/>
    </location>
</feature>
<evidence type="ECO:0000313" key="4">
    <source>
        <dbReference type="EMBL" id="GAF89206.1"/>
    </source>
</evidence>
<evidence type="ECO:0000256" key="3">
    <source>
        <dbReference type="ARBA" id="ARBA00023098"/>
    </source>
</evidence>
<keyword evidence="1" id="KW-0378">Hydrolase</keyword>
<keyword evidence="3" id="KW-0443">Lipid metabolism</keyword>
<dbReference type="GO" id="GO:0003847">
    <property type="term" value="F:1-alkyl-2-acetylglycerophosphocholine esterase activity"/>
    <property type="evidence" value="ECO:0007669"/>
    <property type="project" value="TreeGrafter"/>
</dbReference>
<proteinExistence type="predicted"/>
<dbReference type="EMBL" id="BARS01011375">
    <property type="protein sequence ID" value="GAF89206.1"/>
    <property type="molecule type" value="Genomic_DNA"/>
</dbReference>
<dbReference type="PANTHER" id="PTHR10272">
    <property type="entry name" value="PLATELET-ACTIVATING FACTOR ACETYLHYDROLASE"/>
    <property type="match status" value="1"/>
</dbReference>
<feature type="non-terminal residue" evidence="4">
    <location>
        <position position="271"/>
    </location>
</feature>
<protein>
    <recommendedName>
        <fullName evidence="5">Serine aminopeptidase S33 domain-containing protein</fullName>
    </recommendedName>
</protein>
<dbReference type="SUPFAM" id="SSF53474">
    <property type="entry name" value="alpha/beta-Hydrolases"/>
    <property type="match status" value="1"/>
</dbReference>
<evidence type="ECO:0000256" key="2">
    <source>
        <dbReference type="ARBA" id="ARBA00022963"/>
    </source>
</evidence>